<dbReference type="PANTHER" id="PTHR43289:SF34">
    <property type="entry name" value="SERINE_THREONINE-PROTEIN KINASE YBDM-RELATED"/>
    <property type="match status" value="1"/>
</dbReference>
<dbReference type="InterPro" id="IPR008271">
    <property type="entry name" value="Ser/Thr_kinase_AS"/>
</dbReference>
<dbReference type="Gene3D" id="1.10.510.10">
    <property type="entry name" value="Transferase(Phosphotransferase) domain 1"/>
    <property type="match status" value="2"/>
</dbReference>
<dbReference type="EMBL" id="QJKF01000006">
    <property type="protein sequence ID" value="PXX63347.1"/>
    <property type="molecule type" value="Genomic_DNA"/>
</dbReference>
<evidence type="ECO:0000256" key="1">
    <source>
        <dbReference type="ARBA" id="ARBA00022679"/>
    </source>
</evidence>
<comment type="caution">
    <text evidence="9">The sequence shown here is derived from an EMBL/GenBank/DDBJ whole genome shotgun (WGS) entry which is preliminary data.</text>
</comment>
<keyword evidence="7" id="KW-1133">Transmembrane helix</keyword>
<feature type="transmembrane region" description="Helical" evidence="7">
    <location>
        <begin position="714"/>
        <end position="738"/>
    </location>
</feature>
<dbReference type="Proteomes" id="UP000247569">
    <property type="component" value="Unassembled WGS sequence"/>
</dbReference>
<keyword evidence="4 5" id="KW-0067">ATP-binding</keyword>
<keyword evidence="7" id="KW-0812">Transmembrane</keyword>
<evidence type="ECO:0000313" key="9">
    <source>
        <dbReference type="EMBL" id="PXX63347.1"/>
    </source>
</evidence>
<sequence length="859" mass="93469">MSADSDRNSDSAPRFDAGGGFAVHPARTEFSAVEAFSAAWEDAAYTADRRPPELAEYLPDARTLRTEALLELIRVDLRHRWLRTTVVEADPQWSGQRTRKRLAEYCAEFPELEPGSIPAGLVYEEFVIRRHSGERVDPRECLREYPHQAAELRALLNADDLDQSTRRAALTDSTLTALARTRAAFVDSELNRTTDAARSSEVTRATTTDLTGTATAISTTIGSGPGRLDALDRIEIGQRIDDFDLLTGLGSGAFARVFLARQRSLQRLVAVKISADHGTEPQTLAQLDHDYIVRVFDQRLLADADTGSARRLRLLYMQFLPGGTLLGVLRWVRATPPAERSGRLLLDAVDAAMEEKGEIRPTDSSVRAEIASLSWPETVAWLGRRLAEALDYASAHGVLHRDVKPANVLLTAEAVPKLADFNISFSRNVEGTSPVAYFGGSLAYMSPEQLEACHPGFGRSAADLDTRADIYSLGVVLWELLTGAKPFDDSTADADDRGDDTTLEAMLERRSAGVDAAALDRVPADCPAALRRVLLTCLSPERTQRWANGCVLARQLELCLDARARELVDPAPTSWRLRLRPWLVLVTLLSVGLPNVLASLYNIQHNQHLIISRLPEDAQHSFVVITGVVNGVFFPAGIAIVVYMSRSLLTVPRGLRKGRRYDPDTLCHARRDALLLGDRAVAVAFSLWALGGITFPVTLQLVTGDLPARAVVHFLASLVVCGAIAVAYPFFLLTFYMVRCIYPLFLRHGDLSPEDAVWLRGLDRRCNGYLAVAASVPLLAVAGVTFLPPSDIPMVIFAVRVLCAGGILAFVGSYLLFRALEADLRALERVVAPASAGPNAGAAAEDPAESGATGVGTRA</sequence>
<proteinExistence type="predicted"/>
<keyword evidence="10" id="KW-1185">Reference proteome</keyword>
<feature type="transmembrane region" description="Helical" evidence="7">
    <location>
        <begin position="768"/>
        <end position="788"/>
    </location>
</feature>
<dbReference type="Pfam" id="PF00069">
    <property type="entry name" value="Pkinase"/>
    <property type="match status" value="1"/>
</dbReference>
<accession>A0A318K010</accession>
<dbReference type="SUPFAM" id="SSF56112">
    <property type="entry name" value="Protein kinase-like (PK-like)"/>
    <property type="match status" value="1"/>
</dbReference>
<keyword evidence="9" id="KW-0723">Serine/threonine-protein kinase</keyword>
<protein>
    <submittedName>
        <fullName evidence="9">Serine/threonine protein kinase</fullName>
    </submittedName>
</protein>
<keyword evidence="7" id="KW-0472">Membrane</keyword>
<evidence type="ECO:0000256" key="7">
    <source>
        <dbReference type="SAM" id="Phobius"/>
    </source>
</evidence>
<feature type="transmembrane region" description="Helical" evidence="7">
    <location>
        <begin position="794"/>
        <end position="817"/>
    </location>
</feature>
<feature type="domain" description="Protein kinase" evidence="8">
    <location>
        <begin position="243"/>
        <end position="558"/>
    </location>
</feature>
<evidence type="ECO:0000256" key="5">
    <source>
        <dbReference type="PROSITE-ProRule" id="PRU10141"/>
    </source>
</evidence>
<dbReference type="OrthoDB" id="4569664at2"/>
<evidence type="ECO:0000259" key="8">
    <source>
        <dbReference type="PROSITE" id="PS50011"/>
    </source>
</evidence>
<dbReference type="InterPro" id="IPR017441">
    <property type="entry name" value="Protein_kinase_ATP_BS"/>
</dbReference>
<dbReference type="GO" id="GO:0005524">
    <property type="term" value="F:ATP binding"/>
    <property type="evidence" value="ECO:0007669"/>
    <property type="project" value="UniProtKB-UniRule"/>
</dbReference>
<feature type="region of interest" description="Disordered" evidence="6">
    <location>
        <begin position="837"/>
        <end position="859"/>
    </location>
</feature>
<feature type="transmembrane region" description="Helical" evidence="7">
    <location>
        <begin position="680"/>
        <end position="702"/>
    </location>
</feature>
<dbReference type="CDD" id="cd14014">
    <property type="entry name" value="STKc_PknB_like"/>
    <property type="match status" value="1"/>
</dbReference>
<feature type="transmembrane region" description="Helical" evidence="7">
    <location>
        <begin position="621"/>
        <end position="643"/>
    </location>
</feature>
<feature type="compositionally biased region" description="Low complexity" evidence="6">
    <location>
        <begin position="837"/>
        <end position="852"/>
    </location>
</feature>
<dbReference type="PROSITE" id="PS50011">
    <property type="entry name" value="PROTEIN_KINASE_DOM"/>
    <property type="match status" value="1"/>
</dbReference>
<dbReference type="PROSITE" id="PS00107">
    <property type="entry name" value="PROTEIN_KINASE_ATP"/>
    <property type="match status" value="1"/>
</dbReference>
<keyword evidence="3 9" id="KW-0418">Kinase</keyword>
<evidence type="ECO:0000256" key="6">
    <source>
        <dbReference type="SAM" id="MobiDB-lite"/>
    </source>
</evidence>
<dbReference type="PROSITE" id="PS00108">
    <property type="entry name" value="PROTEIN_KINASE_ST"/>
    <property type="match status" value="1"/>
</dbReference>
<dbReference type="PANTHER" id="PTHR43289">
    <property type="entry name" value="MITOGEN-ACTIVATED PROTEIN KINASE KINASE KINASE 20-RELATED"/>
    <property type="match status" value="1"/>
</dbReference>
<evidence type="ECO:0000256" key="3">
    <source>
        <dbReference type="ARBA" id="ARBA00022777"/>
    </source>
</evidence>
<dbReference type="InterPro" id="IPR000719">
    <property type="entry name" value="Prot_kinase_dom"/>
</dbReference>
<evidence type="ECO:0000256" key="2">
    <source>
        <dbReference type="ARBA" id="ARBA00022741"/>
    </source>
</evidence>
<keyword evidence="1" id="KW-0808">Transferase</keyword>
<keyword evidence="2 5" id="KW-0547">Nucleotide-binding</keyword>
<dbReference type="AlphaFoldDB" id="A0A318K010"/>
<evidence type="ECO:0000256" key="4">
    <source>
        <dbReference type="ARBA" id="ARBA00022840"/>
    </source>
</evidence>
<evidence type="ECO:0000313" key="10">
    <source>
        <dbReference type="Proteomes" id="UP000247569"/>
    </source>
</evidence>
<dbReference type="GO" id="GO:0004674">
    <property type="term" value="F:protein serine/threonine kinase activity"/>
    <property type="evidence" value="ECO:0007669"/>
    <property type="project" value="UniProtKB-KW"/>
</dbReference>
<dbReference type="SMART" id="SM00220">
    <property type="entry name" value="S_TKc"/>
    <property type="match status" value="1"/>
</dbReference>
<dbReference type="RefSeq" id="WP_083894199.1">
    <property type="nucleotide sequence ID" value="NZ_QJKF01000006.1"/>
</dbReference>
<reference evidence="9 10" key="1">
    <citation type="submission" date="2018-05" db="EMBL/GenBank/DDBJ databases">
        <title>Genomic Encyclopedia of Type Strains, Phase IV (KMG-IV): sequencing the most valuable type-strain genomes for metagenomic binning, comparative biology and taxonomic classification.</title>
        <authorList>
            <person name="Goeker M."/>
        </authorList>
    </citation>
    <scope>NUCLEOTIDE SEQUENCE [LARGE SCALE GENOMIC DNA]</scope>
    <source>
        <strain evidence="9 10">DSM 44704</strain>
    </source>
</reference>
<gene>
    <name evidence="9" type="ORF">DFR70_106411</name>
</gene>
<dbReference type="InterPro" id="IPR011009">
    <property type="entry name" value="Kinase-like_dom_sf"/>
</dbReference>
<organism evidence="9 10">
    <name type="scientific">Nocardia tenerifensis</name>
    <dbReference type="NCBI Taxonomy" id="228006"/>
    <lineage>
        <taxon>Bacteria</taxon>
        <taxon>Bacillati</taxon>
        <taxon>Actinomycetota</taxon>
        <taxon>Actinomycetes</taxon>
        <taxon>Mycobacteriales</taxon>
        <taxon>Nocardiaceae</taxon>
        <taxon>Nocardia</taxon>
    </lineage>
</organism>
<feature type="binding site" evidence="5">
    <location>
        <position position="272"/>
    </location>
    <ligand>
        <name>ATP</name>
        <dbReference type="ChEBI" id="CHEBI:30616"/>
    </ligand>
</feature>
<feature type="region of interest" description="Disordered" evidence="6">
    <location>
        <begin position="1"/>
        <end position="21"/>
    </location>
</feature>
<name>A0A318K010_9NOCA</name>